<evidence type="ECO:0000313" key="2">
    <source>
        <dbReference type="Proteomes" id="UP001164746"/>
    </source>
</evidence>
<keyword evidence="2" id="KW-1185">Reference proteome</keyword>
<organism evidence="1 2">
    <name type="scientific">Mya arenaria</name>
    <name type="common">Soft-shell clam</name>
    <dbReference type="NCBI Taxonomy" id="6604"/>
    <lineage>
        <taxon>Eukaryota</taxon>
        <taxon>Metazoa</taxon>
        <taxon>Spiralia</taxon>
        <taxon>Lophotrochozoa</taxon>
        <taxon>Mollusca</taxon>
        <taxon>Bivalvia</taxon>
        <taxon>Autobranchia</taxon>
        <taxon>Heteroconchia</taxon>
        <taxon>Euheterodonta</taxon>
        <taxon>Imparidentia</taxon>
        <taxon>Neoheterodontei</taxon>
        <taxon>Myida</taxon>
        <taxon>Myoidea</taxon>
        <taxon>Myidae</taxon>
        <taxon>Mya</taxon>
    </lineage>
</organism>
<dbReference type="EMBL" id="CP111018">
    <property type="protein sequence ID" value="WAR10086.1"/>
    <property type="molecule type" value="Genomic_DNA"/>
</dbReference>
<proteinExistence type="predicted"/>
<reference evidence="1" key="1">
    <citation type="submission" date="2022-11" db="EMBL/GenBank/DDBJ databases">
        <title>Centuries of genome instability and evolution in soft-shell clam transmissible cancer (bioRxiv).</title>
        <authorList>
            <person name="Hart S.F.M."/>
            <person name="Yonemitsu M.A."/>
            <person name="Giersch R.M."/>
            <person name="Beal B.F."/>
            <person name="Arriagada G."/>
            <person name="Davis B.W."/>
            <person name="Ostrander E.A."/>
            <person name="Goff S.P."/>
            <person name="Metzger M.J."/>
        </authorList>
    </citation>
    <scope>NUCLEOTIDE SEQUENCE</scope>
    <source>
        <strain evidence="1">MELC-2E11</strain>
        <tissue evidence="1">Siphon/mantle</tissue>
    </source>
</reference>
<sequence>MNKVVTILKCVARRGVRLLLHDALSSIFDLPDCEDPVMHCLECVKREVVFTIDEVHNKFIRKIR</sequence>
<dbReference type="Proteomes" id="UP001164746">
    <property type="component" value="Chromosome 7"/>
</dbReference>
<evidence type="ECO:0000313" key="1">
    <source>
        <dbReference type="EMBL" id="WAR10086.1"/>
    </source>
</evidence>
<name>A0ABY7EMY4_MYAAR</name>
<accession>A0ABY7EMY4</accession>
<protein>
    <submittedName>
        <fullName evidence="1">Uncharacterized protein</fullName>
    </submittedName>
</protein>
<gene>
    <name evidence="1" type="ORF">MAR_035162</name>
</gene>